<dbReference type="GO" id="GO:0000160">
    <property type="term" value="P:phosphorelay signal transduction system"/>
    <property type="evidence" value="ECO:0007669"/>
    <property type="project" value="InterPro"/>
</dbReference>
<evidence type="ECO:0000256" key="2">
    <source>
        <dbReference type="ARBA" id="ARBA00034247"/>
    </source>
</evidence>
<dbReference type="GO" id="GO:0043709">
    <property type="term" value="P:cell adhesion involved in single-species biofilm formation"/>
    <property type="evidence" value="ECO:0007669"/>
    <property type="project" value="TreeGrafter"/>
</dbReference>
<dbReference type="Gene3D" id="3.30.70.270">
    <property type="match status" value="1"/>
</dbReference>
<dbReference type="InterPro" id="IPR043128">
    <property type="entry name" value="Rev_trsase/Diguanyl_cyclase"/>
</dbReference>
<dbReference type="KEGG" id="smax:FJR03_05080"/>
<organism evidence="6 7">
    <name type="scientific">Sulfurimonas marina</name>
    <dbReference type="NCBI Taxonomy" id="2590551"/>
    <lineage>
        <taxon>Bacteria</taxon>
        <taxon>Pseudomonadati</taxon>
        <taxon>Campylobacterota</taxon>
        <taxon>Epsilonproteobacteria</taxon>
        <taxon>Campylobacterales</taxon>
        <taxon>Sulfurimonadaceae</taxon>
        <taxon>Sulfurimonas</taxon>
    </lineage>
</organism>
<gene>
    <name evidence="6" type="ORF">FJR03_05080</name>
</gene>
<dbReference type="FunFam" id="3.30.70.270:FF:000001">
    <property type="entry name" value="Diguanylate cyclase domain protein"/>
    <property type="match status" value="1"/>
</dbReference>
<keyword evidence="7" id="KW-1185">Reference proteome</keyword>
<dbReference type="Gene3D" id="3.30.450.20">
    <property type="entry name" value="PAS domain"/>
    <property type="match status" value="1"/>
</dbReference>
<feature type="domain" description="GGDEF" evidence="5">
    <location>
        <begin position="291"/>
        <end position="418"/>
    </location>
</feature>
<evidence type="ECO:0000256" key="1">
    <source>
        <dbReference type="ARBA" id="ARBA00012528"/>
    </source>
</evidence>
<dbReference type="PROSITE" id="PS50887">
    <property type="entry name" value="GGDEF"/>
    <property type="match status" value="1"/>
</dbReference>
<keyword evidence="3" id="KW-0597">Phosphoprotein</keyword>
<dbReference type="Gene3D" id="3.40.50.2300">
    <property type="match status" value="1"/>
</dbReference>
<dbReference type="GO" id="GO:0052621">
    <property type="term" value="F:diguanylate cyclase activity"/>
    <property type="evidence" value="ECO:0007669"/>
    <property type="project" value="UniProtKB-EC"/>
</dbReference>
<reference evidence="6 7" key="1">
    <citation type="submission" date="2019-06" db="EMBL/GenBank/DDBJ databases">
        <title>Sulfurimonas gotlandica sp. nov., a chemoautotrophic and psychrotolerant epsilonproteobacterium isolated from a pelagic redoxcline, and an emended description of the genus Sulfurimonas.</title>
        <authorList>
            <person name="Wang S."/>
            <person name="Jiang L."/>
            <person name="Shao Z."/>
        </authorList>
    </citation>
    <scope>NUCLEOTIDE SEQUENCE [LARGE SCALE GENOMIC DNA]</scope>
    <source>
        <strain evidence="6 7">B2</strain>
    </source>
</reference>
<evidence type="ECO:0000313" key="7">
    <source>
        <dbReference type="Proteomes" id="UP000593910"/>
    </source>
</evidence>
<dbReference type="RefSeq" id="WP_193114566.1">
    <property type="nucleotide sequence ID" value="NZ_CP041165.1"/>
</dbReference>
<evidence type="ECO:0000259" key="5">
    <source>
        <dbReference type="PROSITE" id="PS50887"/>
    </source>
</evidence>
<dbReference type="InterPro" id="IPR001789">
    <property type="entry name" value="Sig_transdc_resp-reg_receiver"/>
</dbReference>
<name>A0A7M1AUP3_9BACT</name>
<dbReference type="SUPFAM" id="SSF52172">
    <property type="entry name" value="CheY-like"/>
    <property type="match status" value="1"/>
</dbReference>
<feature type="modified residue" description="4-aspartylphosphate" evidence="3">
    <location>
        <position position="55"/>
    </location>
</feature>
<dbReference type="PANTHER" id="PTHR45138:SF9">
    <property type="entry name" value="DIGUANYLATE CYCLASE DGCM-RELATED"/>
    <property type="match status" value="1"/>
</dbReference>
<accession>A0A7M1AUP3</accession>
<dbReference type="PANTHER" id="PTHR45138">
    <property type="entry name" value="REGULATORY COMPONENTS OF SENSORY TRANSDUCTION SYSTEM"/>
    <property type="match status" value="1"/>
</dbReference>
<dbReference type="Pfam" id="PF00990">
    <property type="entry name" value="GGDEF"/>
    <property type="match status" value="1"/>
</dbReference>
<dbReference type="AlphaFoldDB" id="A0A7M1AUP3"/>
<dbReference type="Pfam" id="PF00072">
    <property type="entry name" value="Response_reg"/>
    <property type="match status" value="1"/>
</dbReference>
<sequence>MKKYHLLCVDDDEVNLISLKALLDKVPQFEIHCVRSAQAGLKWLLEHKVDLILLDIMMPEIDGFEMASLIRKRDALSHIPIIYVTARDDDTVVSEAFNKGGNDYISKPIRSEELIARIWMQIGLMTKEQEIRQKLSLIEYMMEMQPSMVIVTDGHKLLKANRPFFECSGYDSEESFNIHYHDISSCFDEHGDSQDSLAQLIEKARESKQASTIMNLKFEHQAEGITVKADAVCMGNDEDILITFTDISEIQEENEMLWHDVLHDSLTGLYNRRRCSEELQHQCAQAKRYGHTFSLLFFDIDNFKDVNDTYGHPKGDEVLRTIANNIISLRQSDLVCRFGGEEFLIILPHTQLKDAISVAQDIRKSIEEDTSHGLKSVTCSFGVVEYQKEDTPATLLEKVDKALYQAKARGKNCVEHLL</sequence>
<dbReference type="SMART" id="SM00448">
    <property type="entry name" value="REC"/>
    <property type="match status" value="1"/>
</dbReference>
<dbReference type="Proteomes" id="UP000593910">
    <property type="component" value="Chromosome"/>
</dbReference>
<dbReference type="PROSITE" id="PS50110">
    <property type="entry name" value="RESPONSE_REGULATORY"/>
    <property type="match status" value="1"/>
</dbReference>
<dbReference type="InterPro" id="IPR011006">
    <property type="entry name" value="CheY-like_superfamily"/>
</dbReference>
<dbReference type="GO" id="GO:0005886">
    <property type="term" value="C:plasma membrane"/>
    <property type="evidence" value="ECO:0007669"/>
    <property type="project" value="TreeGrafter"/>
</dbReference>
<proteinExistence type="predicted"/>
<evidence type="ECO:0000313" key="6">
    <source>
        <dbReference type="EMBL" id="QOP41147.1"/>
    </source>
</evidence>
<dbReference type="EMBL" id="CP041165">
    <property type="protein sequence ID" value="QOP41147.1"/>
    <property type="molecule type" value="Genomic_DNA"/>
</dbReference>
<comment type="catalytic activity">
    <reaction evidence="2">
        <text>2 GTP = 3',3'-c-di-GMP + 2 diphosphate</text>
        <dbReference type="Rhea" id="RHEA:24898"/>
        <dbReference type="ChEBI" id="CHEBI:33019"/>
        <dbReference type="ChEBI" id="CHEBI:37565"/>
        <dbReference type="ChEBI" id="CHEBI:58805"/>
        <dbReference type="EC" id="2.7.7.65"/>
    </reaction>
</comment>
<dbReference type="InterPro" id="IPR029787">
    <property type="entry name" value="Nucleotide_cyclase"/>
</dbReference>
<dbReference type="NCBIfam" id="TIGR00254">
    <property type="entry name" value="GGDEF"/>
    <property type="match status" value="1"/>
</dbReference>
<dbReference type="SMART" id="SM00267">
    <property type="entry name" value="GGDEF"/>
    <property type="match status" value="1"/>
</dbReference>
<protein>
    <recommendedName>
        <fullName evidence="1">diguanylate cyclase</fullName>
        <ecNumber evidence="1">2.7.7.65</ecNumber>
    </recommendedName>
</protein>
<dbReference type="GO" id="GO:1902201">
    <property type="term" value="P:negative regulation of bacterial-type flagellum-dependent cell motility"/>
    <property type="evidence" value="ECO:0007669"/>
    <property type="project" value="TreeGrafter"/>
</dbReference>
<evidence type="ECO:0000259" key="4">
    <source>
        <dbReference type="PROSITE" id="PS50110"/>
    </source>
</evidence>
<dbReference type="InterPro" id="IPR000160">
    <property type="entry name" value="GGDEF_dom"/>
</dbReference>
<evidence type="ECO:0000256" key="3">
    <source>
        <dbReference type="PROSITE-ProRule" id="PRU00169"/>
    </source>
</evidence>
<feature type="domain" description="Response regulatory" evidence="4">
    <location>
        <begin position="5"/>
        <end position="122"/>
    </location>
</feature>
<dbReference type="EC" id="2.7.7.65" evidence="1"/>
<dbReference type="CDD" id="cd01949">
    <property type="entry name" value="GGDEF"/>
    <property type="match status" value="1"/>
</dbReference>
<dbReference type="SUPFAM" id="SSF55073">
    <property type="entry name" value="Nucleotide cyclase"/>
    <property type="match status" value="1"/>
</dbReference>
<dbReference type="InterPro" id="IPR050469">
    <property type="entry name" value="Diguanylate_Cyclase"/>
</dbReference>